<evidence type="ECO:0000313" key="4">
    <source>
        <dbReference type="Proteomes" id="UP000183967"/>
    </source>
</evidence>
<sequence>MNFFPTPYPDEILYSTLGRYCIRSGNIKEIHNFEDLFSTRNCIASVELPSKIDALIENMPVNSIYTAEYFIYNHTLFPFYAAFIEPQRAEKIIKSMRSGRGADAYIRLGLVSNSIDLNKYFRFCPQCFMEDIEIYGEPYWHRIHQITGVFVCPKHKAPIYNSQVLVRGGSRQRFITPSIDNCIVEKEIYYPNEYIEKMIWMAEDAQRLLNSRFDFKEQEWFKRQFRAKLIEKGYARMNNFVHQKKLAQDFIDFYGEDYLKLVQSPVQNKSQNWLSSMVRYNNRITFTLRYLLLARFLGIPLDTLFNERIGFKCEYDDIDSYQQLWEKRLVELSQLGLSIREIANILDSTPKTVRRAIDKLGIETFWKYNGGGKYVNKKYTDTNEFKVKRDHLRAEWIKLHNKYPNKSSNQIRQSHQALYRWLSKYDLEWLRQHSRRKANISSTVDWNKRDKELLSKVKEVVKELQQGKPQRITWSTIGSRLGVNGWLLKRKDKLPLTREYIESVKEGLQEFHIRKIKWAIDKLEKEDKEITYWNLVEVAGVKPRYLKFISKEIKDILIEKGYNCDFL</sequence>
<dbReference type="Proteomes" id="UP000183967">
    <property type="component" value="Unassembled WGS sequence"/>
</dbReference>
<evidence type="ECO:0000259" key="1">
    <source>
        <dbReference type="Pfam" id="PF06527"/>
    </source>
</evidence>
<dbReference type="Pfam" id="PF06527">
    <property type="entry name" value="TniQ"/>
    <property type="match status" value="1"/>
</dbReference>
<feature type="domain" description="TniQ" evidence="1">
    <location>
        <begin position="3"/>
        <end position="157"/>
    </location>
</feature>
<gene>
    <name evidence="3" type="ORF">SAMN02745135_02326</name>
</gene>
<dbReference type="Pfam" id="PF15978">
    <property type="entry name" value="TnsD"/>
    <property type="match status" value="2"/>
</dbReference>
<dbReference type="EMBL" id="FQXO01000091">
    <property type="protein sequence ID" value="SHH83288.1"/>
    <property type="molecule type" value="Genomic_DNA"/>
</dbReference>
<keyword evidence="4" id="KW-1185">Reference proteome</keyword>
<organism evidence="3 4">
    <name type="scientific">Caloranaerobacter azorensis DSM 13643</name>
    <dbReference type="NCBI Taxonomy" id="1121264"/>
    <lineage>
        <taxon>Bacteria</taxon>
        <taxon>Bacillati</taxon>
        <taxon>Bacillota</taxon>
        <taxon>Tissierellia</taxon>
        <taxon>Tissierellales</taxon>
        <taxon>Thermohalobacteraceae</taxon>
        <taxon>Caloranaerobacter</taxon>
    </lineage>
</organism>
<accession>A0A1M5W785</accession>
<dbReference type="InterPro" id="IPR032750">
    <property type="entry name" value="TnsD_C"/>
</dbReference>
<dbReference type="InterPro" id="IPR009492">
    <property type="entry name" value="TniQ"/>
</dbReference>
<dbReference type="AlphaFoldDB" id="A0A1M5W785"/>
<evidence type="ECO:0000259" key="2">
    <source>
        <dbReference type="Pfam" id="PF15978"/>
    </source>
</evidence>
<dbReference type="RefSeq" id="WP_073197791.1">
    <property type="nucleotide sequence ID" value="NZ_FQXO01000091.1"/>
</dbReference>
<dbReference type="OrthoDB" id="470139at2"/>
<feature type="domain" description="Transposon Tn7 transposition protein TnsD C-terminal" evidence="2">
    <location>
        <begin position="317"/>
        <end position="501"/>
    </location>
</feature>
<name>A0A1M5W785_9FIRM</name>
<evidence type="ECO:0000313" key="3">
    <source>
        <dbReference type="EMBL" id="SHH83288.1"/>
    </source>
</evidence>
<protein>
    <submittedName>
        <fullName evidence="3">TniQ protein</fullName>
    </submittedName>
</protein>
<proteinExistence type="predicted"/>
<reference evidence="4" key="1">
    <citation type="submission" date="2016-11" db="EMBL/GenBank/DDBJ databases">
        <authorList>
            <person name="Varghese N."/>
            <person name="Submissions S."/>
        </authorList>
    </citation>
    <scope>NUCLEOTIDE SEQUENCE [LARGE SCALE GENOMIC DNA]</scope>
    <source>
        <strain evidence="4">DSM 13643</strain>
    </source>
</reference>
<feature type="domain" description="Transposon Tn7 transposition protein TnsD C-terminal" evidence="2">
    <location>
        <begin position="201"/>
        <end position="307"/>
    </location>
</feature>